<dbReference type="Gene3D" id="3.30.360.10">
    <property type="entry name" value="Dihydrodipicolinate Reductase, domain 2"/>
    <property type="match status" value="1"/>
</dbReference>
<dbReference type="Proteomes" id="UP000224317">
    <property type="component" value="Unassembled WGS sequence"/>
</dbReference>
<feature type="domain" description="Gfo/Idh/MocA-like oxidoreductase N-terminal" evidence="3">
    <location>
        <begin position="5"/>
        <end position="123"/>
    </location>
</feature>
<comment type="similarity">
    <text evidence="1">Belongs to the Gfo/Idh/MocA family.</text>
</comment>
<dbReference type="RefSeq" id="WP_099412550.1">
    <property type="nucleotide sequence ID" value="NZ_PDYH01000003.1"/>
</dbReference>
<dbReference type="InterPro" id="IPR055170">
    <property type="entry name" value="GFO_IDH_MocA-like_dom"/>
</dbReference>
<dbReference type="SUPFAM" id="SSF55347">
    <property type="entry name" value="Glyceraldehyde-3-phosphate dehydrogenase-like, C-terminal domain"/>
    <property type="match status" value="1"/>
</dbReference>
<organism evidence="5 6">
    <name type="scientific">Pseudobutyrivibrio ruminis</name>
    <dbReference type="NCBI Taxonomy" id="46206"/>
    <lineage>
        <taxon>Bacteria</taxon>
        <taxon>Bacillati</taxon>
        <taxon>Bacillota</taxon>
        <taxon>Clostridia</taxon>
        <taxon>Lachnospirales</taxon>
        <taxon>Lachnospiraceae</taxon>
        <taxon>Pseudobutyrivibrio</taxon>
    </lineage>
</organism>
<dbReference type="GO" id="GO:0000166">
    <property type="term" value="F:nucleotide binding"/>
    <property type="evidence" value="ECO:0007669"/>
    <property type="project" value="InterPro"/>
</dbReference>
<dbReference type="Pfam" id="PF22725">
    <property type="entry name" value="GFO_IDH_MocA_C3"/>
    <property type="match status" value="1"/>
</dbReference>
<keyword evidence="6" id="KW-1185">Reference proteome</keyword>
<dbReference type="InterPro" id="IPR036291">
    <property type="entry name" value="NAD(P)-bd_dom_sf"/>
</dbReference>
<accession>A0A2G3EDV7</accession>
<evidence type="ECO:0000256" key="2">
    <source>
        <dbReference type="ARBA" id="ARBA00023002"/>
    </source>
</evidence>
<dbReference type="InterPro" id="IPR050984">
    <property type="entry name" value="Gfo/Idh/MocA_domain"/>
</dbReference>
<sequence length="326" mass="36568">MEKVKWGVLGTANIAKGCTIPGMQQVDNCELYAIAGRDINKALKFKDDFGFQKAYGSYEELIEDSEVQAIYIPLPNGLHLKWVKEALQHKKHVICEKPLALNSSDARHMFETAKANGVILMEAYAYLHSPYIKSLKADIDSGLIGEIDYIESEFLTQGYSEDIRLYKDQGGGAMYDLGCYCTTMILSLIDSIPTSVIANARYTELGVDELTNAIIKFKNGVNATFTVGMILGKDTGSRFDKLYIHGSKGAIRSDVEFNQSGELSYKIYLDKEIIERKISVPQNYSLEIAQLNRCILNGETQHITPDFSIKNAELMDEVFRKIGYYN</sequence>
<keyword evidence="2" id="KW-0560">Oxidoreductase</keyword>
<evidence type="ECO:0000259" key="4">
    <source>
        <dbReference type="Pfam" id="PF22725"/>
    </source>
</evidence>
<dbReference type="Gene3D" id="3.40.50.720">
    <property type="entry name" value="NAD(P)-binding Rossmann-like Domain"/>
    <property type="match status" value="1"/>
</dbReference>
<evidence type="ECO:0000259" key="3">
    <source>
        <dbReference type="Pfam" id="PF01408"/>
    </source>
</evidence>
<protein>
    <submittedName>
        <fullName evidence="5">Oxidoreductase</fullName>
    </submittedName>
</protein>
<name>A0A2G3EDV7_9FIRM</name>
<dbReference type="AlphaFoldDB" id="A0A2G3EDV7"/>
<proteinExistence type="inferred from homology"/>
<evidence type="ECO:0000256" key="1">
    <source>
        <dbReference type="ARBA" id="ARBA00010928"/>
    </source>
</evidence>
<dbReference type="InterPro" id="IPR000683">
    <property type="entry name" value="Gfo/Idh/MocA-like_OxRdtase_N"/>
</dbReference>
<comment type="caution">
    <text evidence="5">The sequence shown here is derived from an EMBL/GenBank/DDBJ whole genome shotgun (WGS) entry which is preliminary data.</text>
</comment>
<dbReference type="PANTHER" id="PTHR22604">
    <property type="entry name" value="OXIDOREDUCTASES"/>
    <property type="match status" value="1"/>
</dbReference>
<evidence type="ECO:0000313" key="6">
    <source>
        <dbReference type="Proteomes" id="UP000224317"/>
    </source>
</evidence>
<reference evidence="5" key="1">
    <citation type="submission" date="2017-10" db="EMBL/GenBank/DDBJ databases">
        <title>Resolving the taxonomy of Roseburia spp., Eubacterium rectale and Agathobacter spp. through phylogenomic analysis.</title>
        <authorList>
            <person name="Sheridan P.O."/>
            <person name="Walker A.W."/>
            <person name="Duncan S.H."/>
            <person name="Scott K.P."/>
            <person name="Toole P.W.O."/>
            <person name="Luis P."/>
            <person name="Flint H.J."/>
        </authorList>
    </citation>
    <scope>NUCLEOTIDE SEQUENCE [LARGE SCALE GENOMIC DNA]</scope>
    <source>
        <strain evidence="5">JK10</strain>
    </source>
</reference>
<evidence type="ECO:0000313" key="5">
    <source>
        <dbReference type="EMBL" id="PHU41454.1"/>
    </source>
</evidence>
<dbReference type="EMBL" id="PDYH01000003">
    <property type="protein sequence ID" value="PHU41454.1"/>
    <property type="molecule type" value="Genomic_DNA"/>
</dbReference>
<dbReference type="GO" id="GO:0016491">
    <property type="term" value="F:oxidoreductase activity"/>
    <property type="evidence" value="ECO:0007669"/>
    <property type="project" value="UniProtKB-KW"/>
</dbReference>
<feature type="domain" description="GFO/IDH/MocA-like oxidoreductase" evidence="4">
    <location>
        <begin position="134"/>
        <end position="252"/>
    </location>
</feature>
<gene>
    <name evidence="5" type="ORF">CSX00_00905</name>
</gene>
<dbReference type="Pfam" id="PF01408">
    <property type="entry name" value="GFO_IDH_MocA"/>
    <property type="match status" value="1"/>
</dbReference>
<dbReference type="PANTHER" id="PTHR22604:SF105">
    <property type="entry name" value="TRANS-1,2-DIHYDROBENZENE-1,2-DIOL DEHYDROGENASE"/>
    <property type="match status" value="1"/>
</dbReference>
<dbReference type="SUPFAM" id="SSF51735">
    <property type="entry name" value="NAD(P)-binding Rossmann-fold domains"/>
    <property type="match status" value="1"/>
</dbReference>